<name>A0A1G2R143_9BACT</name>
<keyword evidence="2 5" id="KW-0812">Transmembrane</keyword>
<keyword evidence="3 5" id="KW-1133">Transmembrane helix</keyword>
<dbReference type="InterPro" id="IPR002797">
    <property type="entry name" value="Polysacc_synth"/>
</dbReference>
<protein>
    <submittedName>
        <fullName evidence="6">Uncharacterized protein</fullName>
    </submittedName>
</protein>
<sequence>MSVRNYLHADNKGIRFLVLQNTFWLGASEAVSRGLWLLLLIWAARIFSPADFGKLAIAFSFVSLITIVADFGLTHIGIREFSKDSGNEEDFSSFFTLRLVFFLIAFLVIIMGSAVFIDDGETRMLCWVFGVFSLAREFPKSVFTLLRARQVMHFEAMLRIGQAILIGIAGFFALALGREVLFFAQISAISSVITSMGILVWFFLRVHPFKLVWRREVLKKFLVPSLSAGAAMAFAGVYIHTDTVMLGIWKGEHVAGVYGAAYRIAGIPMLVLTFLSMGFYPALGKAFSQSRESFQHILRFCWPIILLCVVPIGVGGVILASPLTGLFYGEDYQAGAPVLQLLFIMVVLAFLANIFSMAFLIARKEHLYTLAAGAAALANVSLNILLIPRFGMMGAAASTVFAYALLLGLQAFLSLRLGLFDHVLWHSGMLRLVLFLLTAGAGMAGGILLGLANGLHPFAVGLLALLVYCGIILIGWKKQMVQFS</sequence>
<feature type="transmembrane region" description="Helical" evidence="5">
    <location>
        <begin position="400"/>
        <end position="420"/>
    </location>
</feature>
<dbReference type="InterPro" id="IPR052556">
    <property type="entry name" value="PolySynth_Transporter"/>
</dbReference>
<dbReference type="AlphaFoldDB" id="A0A1G2R143"/>
<gene>
    <name evidence="6" type="ORF">A3C04_03670</name>
</gene>
<feature type="transmembrane region" description="Helical" evidence="5">
    <location>
        <begin position="458"/>
        <end position="476"/>
    </location>
</feature>
<evidence type="ECO:0000256" key="2">
    <source>
        <dbReference type="ARBA" id="ARBA00022692"/>
    </source>
</evidence>
<evidence type="ECO:0000256" key="5">
    <source>
        <dbReference type="SAM" id="Phobius"/>
    </source>
</evidence>
<feature type="transmembrane region" description="Helical" evidence="5">
    <location>
        <begin position="367"/>
        <end position="388"/>
    </location>
</feature>
<feature type="transmembrane region" description="Helical" evidence="5">
    <location>
        <begin position="341"/>
        <end position="360"/>
    </location>
</feature>
<feature type="transmembrane region" description="Helical" evidence="5">
    <location>
        <begin position="300"/>
        <end position="321"/>
    </location>
</feature>
<dbReference type="CDD" id="cd13128">
    <property type="entry name" value="MATE_Wzx_like"/>
    <property type="match status" value="1"/>
</dbReference>
<dbReference type="PANTHER" id="PTHR43424">
    <property type="entry name" value="LOCUS PUTATIVE PROTEIN 1-RELATED"/>
    <property type="match status" value="1"/>
</dbReference>
<feature type="transmembrane region" description="Helical" evidence="5">
    <location>
        <begin position="23"/>
        <end position="43"/>
    </location>
</feature>
<feature type="transmembrane region" description="Helical" evidence="5">
    <location>
        <begin position="432"/>
        <end position="452"/>
    </location>
</feature>
<dbReference type="Pfam" id="PF01943">
    <property type="entry name" value="Polysacc_synt"/>
    <property type="match status" value="1"/>
</dbReference>
<evidence type="ECO:0000313" key="6">
    <source>
        <dbReference type="EMBL" id="OHA66550.1"/>
    </source>
</evidence>
<dbReference type="EMBL" id="MHTV01000031">
    <property type="protein sequence ID" value="OHA66550.1"/>
    <property type="molecule type" value="Genomic_DNA"/>
</dbReference>
<accession>A0A1G2R143</accession>
<feature type="transmembrane region" description="Helical" evidence="5">
    <location>
        <begin position="156"/>
        <end position="176"/>
    </location>
</feature>
<dbReference type="GO" id="GO:0016020">
    <property type="term" value="C:membrane"/>
    <property type="evidence" value="ECO:0007669"/>
    <property type="project" value="UniProtKB-SubCell"/>
</dbReference>
<evidence type="ECO:0000256" key="4">
    <source>
        <dbReference type="ARBA" id="ARBA00023136"/>
    </source>
</evidence>
<feature type="transmembrane region" description="Helical" evidence="5">
    <location>
        <begin position="98"/>
        <end position="117"/>
    </location>
</feature>
<organism evidence="6 7">
    <name type="scientific">Candidatus Wildermuthbacteria bacterium RIFCSPHIGHO2_02_FULL_45_25</name>
    <dbReference type="NCBI Taxonomy" id="1802450"/>
    <lineage>
        <taxon>Bacteria</taxon>
        <taxon>Candidatus Wildermuthiibacteriota</taxon>
    </lineage>
</organism>
<feature type="transmembrane region" description="Helical" evidence="5">
    <location>
        <begin position="182"/>
        <end position="201"/>
    </location>
</feature>
<evidence type="ECO:0000256" key="3">
    <source>
        <dbReference type="ARBA" id="ARBA00022989"/>
    </source>
</evidence>
<comment type="caution">
    <text evidence="6">The sequence shown here is derived from an EMBL/GenBank/DDBJ whole genome shotgun (WGS) entry which is preliminary data.</text>
</comment>
<proteinExistence type="predicted"/>
<dbReference type="Proteomes" id="UP000178092">
    <property type="component" value="Unassembled WGS sequence"/>
</dbReference>
<evidence type="ECO:0000313" key="7">
    <source>
        <dbReference type="Proteomes" id="UP000178092"/>
    </source>
</evidence>
<feature type="transmembrane region" description="Helical" evidence="5">
    <location>
        <begin position="260"/>
        <end position="280"/>
    </location>
</feature>
<feature type="transmembrane region" description="Helical" evidence="5">
    <location>
        <begin position="221"/>
        <end position="240"/>
    </location>
</feature>
<reference evidence="6 7" key="1">
    <citation type="journal article" date="2016" name="Nat. Commun.">
        <title>Thousands of microbial genomes shed light on interconnected biogeochemical processes in an aquifer system.</title>
        <authorList>
            <person name="Anantharaman K."/>
            <person name="Brown C.T."/>
            <person name="Hug L.A."/>
            <person name="Sharon I."/>
            <person name="Castelle C.J."/>
            <person name="Probst A.J."/>
            <person name="Thomas B.C."/>
            <person name="Singh A."/>
            <person name="Wilkins M.J."/>
            <person name="Karaoz U."/>
            <person name="Brodie E.L."/>
            <person name="Williams K.H."/>
            <person name="Hubbard S.S."/>
            <person name="Banfield J.F."/>
        </authorList>
    </citation>
    <scope>NUCLEOTIDE SEQUENCE [LARGE SCALE GENOMIC DNA]</scope>
</reference>
<dbReference type="PANTHER" id="PTHR43424:SF1">
    <property type="entry name" value="LOCUS PUTATIVE PROTEIN 1-RELATED"/>
    <property type="match status" value="1"/>
</dbReference>
<keyword evidence="4 5" id="KW-0472">Membrane</keyword>
<feature type="transmembrane region" description="Helical" evidence="5">
    <location>
        <begin position="55"/>
        <end position="78"/>
    </location>
</feature>
<comment type="subcellular location">
    <subcellularLocation>
        <location evidence="1">Membrane</location>
        <topology evidence="1">Multi-pass membrane protein</topology>
    </subcellularLocation>
</comment>
<evidence type="ECO:0000256" key="1">
    <source>
        <dbReference type="ARBA" id="ARBA00004141"/>
    </source>
</evidence>